<dbReference type="SUPFAM" id="SSF53474">
    <property type="entry name" value="alpha/beta-Hydrolases"/>
    <property type="match status" value="1"/>
</dbReference>
<dbReference type="InterPro" id="IPR050471">
    <property type="entry name" value="AB_hydrolase"/>
</dbReference>
<dbReference type="PRINTS" id="PR00111">
    <property type="entry name" value="ABHYDROLASE"/>
</dbReference>
<evidence type="ECO:0000313" key="3">
    <source>
        <dbReference type="EMBL" id="SFK93435.1"/>
    </source>
</evidence>
<dbReference type="EMBL" id="FORT01000024">
    <property type="protein sequence ID" value="SFK93435.1"/>
    <property type="molecule type" value="Genomic_DNA"/>
</dbReference>
<dbReference type="FunFam" id="3.40.50.1820:FF:000205">
    <property type="entry name" value="Non-haem bromoperoxidase BPO-A2"/>
    <property type="match status" value="1"/>
</dbReference>
<gene>
    <name evidence="3" type="ORF">SAMN05518846_12482</name>
</gene>
<dbReference type="PANTHER" id="PTHR43433">
    <property type="entry name" value="HYDROLASE, ALPHA/BETA FOLD FAMILY PROTEIN"/>
    <property type="match status" value="1"/>
</dbReference>
<dbReference type="InterPro" id="IPR000073">
    <property type="entry name" value="AB_hydrolase_1"/>
</dbReference>
<organism evidence="3 4">
    <name type="scientific">Brevibacillus centrosporus</name>
    <dbReference type="NCBI Taxonomy" id="54910"/>
    <lineage>
        <taxon>Bacteria</taxon>
        <taxon>Bacillati</taxon>
        <taxon>Bacillota</taxon>
        <taxon>Bacilli</taxon>
        <taxon>Bacillales</taxon>
        <taxon>Paenibacillaceae</taxon>
        <taxon>Brevibacillus</taxon>
    </lineage>
</organism>
<dbReference type="Proteomes" id="UP000198915">
    <property type="component" value="Unassembled WGS sequence"/>
</dbReference>
<evidence type="ECO:0000256" key="1">
    <source>
        <dbReference type="ARBA" id="ARBA00038128"/>
    </source>
</evidence>
<evidence type="ECO:0000259" key="2">
    <source>
        <dbReference type="Pfam" id="PF00561"/>
    </source>
</evidence>
<reference evidence="4" key="1">
    <citation type="submission" date="2016-10" db="EMBL/GenBank/DDBJ databases">
        <authorList>
            <person name="Varghese N."/>
            <person name="Submissions S."/>
        </authorList>
    </citation>
    <scope>NUCLEOTIDE SEQUENCE [LARGE SCALE GENOMIC DNA]</scope>
    <source>
        <strain evidence="4">OK042</strain>
    </source>
</reference>
<name>A0A1I4DJJ5_9BACL</name>
<feature type="domain" description="AB hydrolase-1" evidence="2">
    <location>
        <begin position="21"/>
        <end position="260"/>
    </location>
</feature>
<proteinExistence type="inferred from homology"/>
<keyword evidence="4" id="KW-1185">Reference proteome</keyword>
<evidence type="ECO:0000313" key="4">
    <source>
        <dbReference type="Proteomes" id="UP000198915"/>
    </source>
</evidence>
<comment type="similarity">
    <text evidence="1">Belongs to the AB hydrolase superfamily. Bacterial non-heme haloperoxidase / perhydrolase family.</text>
</comment>
<dbReference type="InterPro" id="IPR029058">
    <property type="entry name" value="AB_hydrolase_fold"/>
</dbReference>
<protein>
    <submittedName>
        <fullName evidence="3">Pimeloyl-ACP methyl ester carboxylesterase</fullName>
    </submittedName>
</protein>
<dbReference type="Gene3D" id="3.40.50.1820">
    <property type="entry name" value="alpha/beta hydrolase"/>
    <property type="match status" value="1"/>
</dbReference>
<accession>A0A1I4DJJ5</accession>
<dbReference type="STRING" id="1884381.SAMN05518846_12482"/>
<sequence>MPFFETRDGTRLFYQDWGTGKPVVLVSAAFMNSEMWELQMPFLVSNGLRCIAYDRRGHGRSDWPAEGYDYDTLASDLAALIDCLDLQDITLVGYSMGSGEVVRYLSRYGTERIARIAILAGTAPFLQKTDDNPDGIDQKMFDSMVAMRSQDRPKWFADNAPPFFGVGLPGISVSAERIQWGTHMCMQCSAKATIDCGEAIFHSDLRAQMRDILVPTLIIHGDSDQSAPIRLCGRKSAQLVQDSQFIVYENAAHGLFITHADQLNIDLLNFINS</sequence>
<dbReference type="AlphaFoldDB" id="A0A1I4DJJ5"/>
<dbReference type="PANTHER" id="PTHR43433:SF4">
    <property type="entry name" value="NON-HEME CHLOROPEROXIDASE-RELATED"/>
    <property type="match status" value="1"/>
</dbReference>
<dbReference type="Pfam" id="PF00561">
    <property type="entry name" value="Abhydrolase_1"/>
    <property type="match status" value="1"/>
</dbReference>
<dbReference type="RefSeq" id="WP_092276700.1">
    <property type="nucleotide sequence ID" value="NZ_FORT01000024.1"/>
</dbReference>